<name>A0A4S9UCE5_AURPU</name>
<accession>A0A4S9UCE5</accession>
<feature type="non-terminal residue" evidence="2">
    <location>
        <position position="377"/>
    </location>
</feature>
<feature type="compositionally biased region" description="Low complexity" evidence="1">
    <location>
        <begin position="185"/>
        <end position="197"/>
    </location>
</feature>
<evidence type="ECO:0000313" key="2">
    <source>
        <dbReference type="EMBL" id="THZ35058.1"/>
    </source>
</evidence>
<comment type="caution">
    <text evidence="2">The sequence shown here is derived from an EMBL/GenBank/DDBJ whole genome shotgun (WGS) entry which is preliminary data.</text>
</comment>
<reference evidence="2 3" key="1">
    <citation type="submission" date="2018-10" db="EMBL/GenBank/DDBJ databases">
        <title>Fifty Aureobasidium pullulans genomes reveal a recombining polyextremotolerant generalist.</title>
        <authorList>
            <person name="Gostincar C."/>
            <person name="Turk M."/>
            <person name="Zajc J."/>
            <person name="Gunde-Cimerman N."/>
        </authorList>
    </citation>
    <scope>NUCLEOTIDE SEQUENCE [LARGE SCALE GENOMIC DNA]</scope>
    <source>
        <strain evidence="2 3">EXF-3844</strain>
    </source>
</reference>
<sequence>MDHGQAVRSPLDQLEAQVNLVLEHTGRLFANNARNHGQINSPQRLKQVIAGANNSFHDALDQLEGELTLARAVMRRDLAVYRSQRGAKLKPDAVNVSVPPVGVGNTTTINMDDDIVMGESPTEDLKPSPPKEIIPQPEEEQTGKPNSPLHLDIPGQDHQAPGHPGDENTGTYSNFDFESLFNDPSSAGAASRASPKDIPIPSPPTQPQVEPPAEEPKPAPPTRTITIPDEPIKPASYNEPDDGFDFADLTNFGPDTDMQDTDGISSLLPGLESYANSGGGNGGTDSNPQSVPADFNIFDAAGAGDFGSAQSQDQKTDAKQDGQDQPDMGNRDDTFDDIMNFTEFDMGDFSGGGESQGGESKFDALMGVATGFLWDNF</sequence>
<feature type="region of interest" description="Disordered" evidence="1">
    <location>
        <begin position="105"/>
        <end position="337"/>
    </location>
</feature>
<organism evidence="2 3">
    <name type="scientific">Aureobasidium pullulans</name>
    <name type="common">Black yeast</name>
    <name type="synonym">Pullularia pullulans</name>
    <dbReference type="NCBI Taxonomy" id="5580"/>
    <lineage>
        <taxon>Eukaryota</taxon>
        <taxon>Fungi</taxon>
        <taxon>Dikarya</taxon>
        <taxon>Ascomycota</taxon>
        <taxon>Pezizomycotina</taxon>
        <taxon>Dothideomycetes</taxon>
        <taxon>Dothideomycetidae</taxon>
        <taxon>Dothideales</taxon>
        <taxon>Saccotheciaceae</taxon>
        <taxon>Aureobasidium</taxon>
    </lineage>
</organism>
<feature type="compositionally biased region" description="Pro residues" evidence="1">
    <location>
        <begin position="198"/>
        <end position="210"/>
    </location>
</feature>
<dbReference type="EMBL" id="QZBN01000899">
    <property type="protein sequence ID" value="THZ35058.1"/>
    <property type="molecule type" value="Genomic_DNA"/>
</dbReference>
<feature type="compositionally biased region" description="Low complexity" evidence="1">
    <location>
        <begin position="293"/>
        <end position="309"/>
    </location>
</feature>
<dbReference type="Proteomes" id="UP000310121">
    <property type="component" value="Unassembled WGS sequence"/>
</dbReference>
<evidence type="ECO:0000256" key="1">
    <source>
        <dbReference type="SAM" id="MobiDB-lite"/>
    </source>
</evidence>
<protein>
    <submittedName>
        <fullName evidence="2">Uncharacterized protein</fullName>
    </submittedName>
</protein>
<gene>
    <name evidence="2" type="ORF">D6C90_07479</name>
</gene>
<proteinExistence type="predicted"/>
<evidence type="ECO:0000313" key="3">
    <source>
        <dbReference type="Proteomes" id="UP000310121"/>
    </source>
</evidence>
<dbReference type="AlphaFoldDB" id="A0A4S9UCE5"/>